<evidence type="ECO:0000313" key="3">
    <source>
        <dbReference type="EMBL" id="QEC47628.1"/>
    </source>
</evidence>
<dbReference type="PANTHER" id="PTHR43575">
    <property type="entry name" value="PROTEIN ABCI7, CHLOROPLASTIC"/>
    <property type="match status" value="1"/>
</dbReference>
<gene>
    <name evidence="3" type="primary">sufD</name>
    <name evidence="3" type="ORF">FSW04_08595</name>
</gene>
<dbReference type="InterPro" id="IPR055346">
    <property type="entry name" value="Fe-S_cluster_assembly_SufBD"/>
</dbReference>
<dbReference type="InterPro" id="IPR037284">
    <property type="entry name" value="SUF_FeS_clus_asmbl_SufBD_sf"/>
</dbReference>
<feature type="domain" description="SUF system FeS cluster assembly SufBD core" evidence="2">
    <location>
        <begin position="146"/>
        <end position="374"/>
    </location>
</feature>
<dbReference type="SUPFAM" id="SSF101960">
    <property type="entry name" value="Stabilizer of iron transporter SufD"/>
    <property type="match status" value="1"/>
</dbReference>
<sequence length="404" mass="42648">MASATAHGSDPAVGASVPQLGVELPTFKGTPGWEFTPIDKLDLAALPAAPAGTGTAGVALLAPEGGVGPSEEEPGTSDPSALIVAPLRVALERHAEVVGRHFGTVVRPSYFATVNADQWTDGTLVYVPRNVKVEAPIVITTVQDRPGTSLHHRTLVVLEEGAEAEVWDQVASSHDEEALVNGVVELVVGDNATLRYFGAQTVNEKTWVFGSQRAVLGKDAELDWTTLGFGGSNGKVFLETTLAGRGSTAKVTGAYATRGRQHIDYDTLQEHAAADTVSDLAFRGLVSGRSTAVWRGMIKVDPGAQRTDAFQEARNLLIGNKAHADAIPGLEILADDVRCTHAAAIAQIDPEQIFYLRSRGLERPVAERLVVEGFLGAVVERYAEGPIRDTLAGAIDARLATVLG</sequence>
<name>A0A5B8U424_9ACTN</name>
<dbReference type="PANTHER" id="PTHR43575:SF1">
    <property type="entry name" value="PROTEIN ABCI7, CHLOROPLASTIC"/>
    <property type="match status" value="1"/>
</dbReference>
<evidence type="ECO:0000256" key="1">
    <source>
        <dbReference type="ARBA" id="ARBA00043967"/>
    </source>
</evidence>
<evidence type="ECO:0000313" key="4">
    <source>
        <dbReference type="Proteomes" id="UP000321805"/>
    </source>
</evidence>
<dbReference type="KEGG" id="bsol:FSW04_08595"/>
<reference evidence="3 4" key="1">
    <citation type="journal article" date="2018" name="J. Microbiol.">
        <title>Baekduia soli gen. nov., sp. nov., a novel bacterium isolated from the soil of Baekdu Mountain and proposal of a novel family name, Baekduiaceae fam. nov.</title>
        <authorList>
            <person name="An D.S."/>
            <person name="Siddiqi M.Z."/>
            <person name="Kim K.H."/>
            <person name="Yu H.S."/>
            <person name="Im W.T."/>
        </authorList>
    </citation>
    <scope>NUCLEOTIDE SEQUENCE [LARGE SCALE GENOMIC DNA]</scope>
    <source>
        <strain evidence="3 4">BR7-21</strain>
    </source>
</reference>
<dbReference type="Proteomes" id="UP000321805">
    <property type="component" value="Chromosome"/>
</dbReference>
<comment type="similarity">
    <text evidence="1">Belongs to the iron-sulfur cluster assembly SufBD family.</text>
</comment>
<dbReference type="NCBIfam" id="TIGR01981">
    <property type="entry name" value="sufD"/>
    <property type="match status" value="1"/>
</dbReference>
<dbReference type="InterPro" id="IPR000825">
    <property type="entry name" value="SUF_FeS_clus_asmbl_SufBD_core"/>
</dbReference>
<dbReference type="EMBL" id="CP042430">
    <property type="protein sequence ID" value="QEC47628.1"/>
    <property type="molecule type" value="Genomic_DNA"/>
</dbReference>
<organism evidence="3 4">
    <name type="scientific">Baekduia soli</name>
    <dbReference type="NCBI Taxonomy" id="496014"/>
    <lineage>
        <taxon>Bacteria</taxon>
        <taxon>Bacillati</taxon>
        <taxon>Actinomycetota</taxon>
        <taxon>Thermoleophilia</taxon>
        <taxon>Solirubrobacterales</taxon>
        <taxon>Baekduiaceae</taxon>
        <taxon>Baekduia</taxon>
    </lineage>
</organism>
<keyword evidence="4" id="KW-1185">Reference proteome</keyword>
<dbReference type="InterPro" id="IPR011542">
    <property type="entry name" value="SUF_FeS_clus_asmbl_SufD"/>
</dbReference>
<protein>
    <submittedName>
        <fullName evidence="3">Fe-S cluster assembly protein SufD</fullName>
    </submittedName>
</protein>
<dbReference type="AlphaFoldDB" id="A0A5B8U424"/>
<evidence type="ECO:0000259" key="2">
    <source>
        <dbReference type="Pfam" id="PF01458"/>
    </source>
</evidence>
<proteinExistence type="inferred from homology"/>
<dbReference type="GO" id="GO:0016226">
    <property type="term" value="P:iron-sulfur cluster assembly"/>
    <property type="evidence" value="ECO:0007669"/>
    <property type="project" value="InterPro"/>
</dbReference>
<dbReference type="Pfam" id="PF01458">
    <property type="entry name" value="SUFBD_core"/>
    <property type="match status" value="1"/>
</dbReference>
<accession>A0A5B8U424</accession>
<dbReference type="OrthoDB" id="9803529at2"/>